<dbReference type="EMBL" id="CZCU02000099">
    <property type="protein sequence ID" value="VXD14111.1"/>
    <property type="molecule type" value="Genomic_DNA"/>
</dbReference>
<dbReference type="GO" id="GO:0016829">
    <property type="term" value="F:lyase activity"/>
    <property type="evidence" value="ECO:0007669"/>
    <property type="project" value="InterPro"/>
</dbReference>
<dbReference type="Gene3D" id="2.40.128.590">
    <property type="entry name" value="CpcT/CpeT domain"/>
    <property type="match status" value="1"/>
</dbReference>
<dbReference type="InterPro" id="IPR010404">
    <property type="entry name" value="CpcT/CpeT"/>
</dbReference>
<dbReference type="AlphaFoldDB" id="A0A7Z9BHS5"/>
<sequence length="38" mass="4223">MSYDKGIDPTTGKALWGALLGQFQFQKRCCFASELPLT</sequence>
<evidence type="ECO:0000313" key="2">
    <source>
        <dbReference type="Proteomes" id="UP000184550"/>
    </source>
</evidence>
<comment type="caution">
    <text evidence="1">The sequence shown here is derived from an EMBL/GenBank/DDBJ whole genome shotgun (WGS) entry which is preliminary data.</text>
</comment>
<dbReference type="Proteomes" id="UP000184550">
    <property type="component" value="Unassembled WGS sequence"/>
</dbReference>
<name>A0A7Z9BHS5_9CYAN</name>
<keyword evidence="2" id="KW-1185">Reference proteome</keyword>
<proteinExistence type="predicted"/>
<evidence type="ECO:0000313" key="1">
    <source>
        <dbReference type="EMBL" id="VXD14111.1"/>
    </source>
</evidence>
<dbReference type="InterPro" id="IPR038672">
    <property type="entry name" value="CpcT/CpeT_sf"/>
</dbReference>
<reference evidence="1" key="1">
    <citation type="submission" date="2019-10" db="EMBL/GenBank/DDBJ databases">
        <authorList>
            <consortium name="Genoscope - CEA"/>
            <person name="William W."/>
        </authorList>
    </citation>
    <scope>NUCLEOTIDE SEQUENCE [LARGE SCALE GENOMIC DNA]</scope>
    <source>
        <strain evidence="1">BBR_PRJEB10992</strain>
    </source>
</reference>
<protein>
    <submittedName>
        <fullName evidence="1">Uncharacterized protein</fullName>
    </submittedName>
</protein>
<accession>A0A7Z9BHS5</accession>
<gene>
    <name evidence="1" type="ORF">PL8927_270262</name>
</gene>
<organism evidence="1 2">
    <name type="scientific">Planktothrix serta PCC 8927</name>
    <dbReference type="NCBI Taxonomy" id="671068"/>
    <lineage>
        <taxon>Bacteria</taxon>
        <taxon>Bacillati</taxon>
        <taxon>Cyanobacteriota</taxon>
        <taxon>Cyanophyceae</taxon>
        <taxon>Oscillatoriophycideae</taxon>
        <taxon>Oscillatoriales</taxon>
        <taxon>Microcoleaceae</taxon>
        <taxon>Planktothrix</taxon>
    </lineage>
</organism>
<dbReference type="Pfam" id="PF06206">
    <property type="entry name" value="CpeT"/>
    <property type="match status" value="1"/>
</dbReference>